<evidence type="ECO:0000259" key="4">
    <source>
        <dbReference type="Pfam" id="PF00535"/>
    </source>
</evidence>
<dbReference type="PANTHER" id="PTHR43685">
    <property type="entry name" value="GLYCOSYLTRANSFERASE"/>
    <property type="match status" value="1"/>
</dbReference>
<dbReference type="InterPro" id="IPR001173">
    <property type="entry name" value="Glyco_trans_2-like"/>
</dbReference>
<dbReference type="GO" id="GO:0016757">
    <property type="term" value="F:glycosyltransferase activity"/>
    <property type="evidence" value="ECO:0007669"/>
    <property type="project" value="UniProtKB-KW"/>
</dbReference>
<organism evidence="7 9">
    <name type="scientific">Faecalibacterium prausnitzii</name>
    <dbReference type="NCBI Taxonomy" id="853"/>
    <lineage>
        <taxon>Bacteria</taxon>
        <taxon>Bacillati</taxon>
        <taxon>Bacillota</taxon>
        <taxon>Clostridia</taxon>
        <taxon>Eubacteriales</taxon>
        <taxon>Oscillospiraceae</taxon>
        <taxon>Faecalibacterium</taxon>
    </lineage>
</organism>
<evidence type="ECO:0000313" key="10">
    <source>
        <dbReference type="Proteomes" id="UP000260783"/>
    </source>
</evidence>
<dbReference type="Pfam" id="PF00535">
    <property type="entry name" value="Glycos_transf_2"/>
    <property type="match status" value="1"/>
</dbReference>
<evidence type="ECO:0000256" key="1">
    <source>
        <dbReference type="ARBA" id="ARBA00006739"/>
    </source>
</evidence>
<dbReference type="SUPFAM" id="SSF53448">
    <property type="entry name" value="Nucleotide-diphospho-sugar transferases"/>
    <property type="match status" value="1"/>
</dbReference>
<reference evidence="11 12" key="3">
    <citation type="journal article" date="2019" name="Nat. Med.">
        <title>A library of human gut bacterial isolates paired with longitudinal multiomics data enables mechanistic microbiome research.</title>
        <authorList>
            <person name="Poyet M."/>
            <person name="Groussin M."/>
            <person name="Gibbons S.M."/>
            <person name="Avila-Pacheco J."/>
            <person name="Jiang X."/>
            <person name="Kearney S.M."/>
            <person name="Perrotta A.R."/>
            <person name="Berdy B."/>
            <person name="Zhao S."/>
            <person name="Lieberman T.D."/>
            <person name="Swanson P.K."/>
            <person name="Smith M."/>
            <person name="Roesemann S."/>
            <person name="Alexander J.E."/>
            <person name="Rich S.A."/>
            <person name="Livny J."/>
            <person name="Vlamakis H."/>
            <person name="Clish C."/>
            <person name="Bullock K."/>
            <person name="Deik A."/>
            <person name="Scott J."/>
            <person name="Pierce K.A."/>
            <person name="Xavier R.J."/>
            <person name="Alm E.J."/>
        </authorList>
    </citation>
    <scope>NUCLEOTIDE SEQUENCE [LARGE SCALE GENOMIC DNA]</scope>
    <source>
        <strain evidence="5 11">BIOML-B1</strain>
        <strain evidence="6 12">BIOML-B9</strain>
    </source>
</reference>
<dbReference type="PANTHER" id="PTHR43685:SF5">
    <property type="entry name" value="GLYCOSYLTRANSFERASE EPSE-RELATED"/>
    <property type="match status" value="1"/>
</dbReference>
<sequence length="303" mass="34784">MNTKSVQVVMSTYNGEKYLKEQIDSILSQEGVDVRLYIRDDGSSDRTTDILASYQEHKNVKIEKGNNLGFAKSFLTALDECDEADYYAFSDQDDVWEKDKLSTAIEILEEESQSTPLLYCSALQRVDENLNPLHVQSYHGLRINLPSMLTRGRLAGCTFVFNNTLRNLVKNSSQIEMHASHDSWVLLACLACGGNVFFDKKPHILFRRYNTNTSIDGGKLKSRLKYEFRYFEKYKNNRLDTACELLNCYNSNMSVSSKSFLEKVKNYKSSIRNRIAFLFYKDINCGIIASDVITRIIILFGCY</sequence>
<dbReference type="EMBL" id="WKQE01000001">
    <property type="protein sequence ID" value="MSC79463.1"/>
    <property type="molecule type" value="Genomic_DNA"/>
</dbReference>
<dbReference type="InterPro" id="IPR029044">
    <property type="entry name" value="Nucleotide-diphossugar_trans"/>
</dbReference>
<dbReference type="AlphaFoldDB" id="A0A329UX77"/>
<evidence type="ECO:0000313" key="7">
    <source>
        <dbReference type="EMBL" id="RAW67384.1"/>
    </source>
</evidence>
<name>A0A329UX77_9FIRM</name>
<proteinExistence type="inferred from homology"/>
<dbReference type="Proteomes" id="UP000477010">
    <property type="component" value="Unassembled WGS sequence"/>
</dbReference>
<keyword evidence="2" id="KW-0328">Glycosyltransferase</keyword>
<accession>A0A329UX77</accession>
<evidence type="ECO:0000256" key="3">
    <source>
        <dbReference type="ARBA" id="ARBA00022679"/>
    </source>
</evidence>
<keyword evidence="3 7" id="KW-0808">Transferase</keyword>
<reference evidence="8 10" key="2">
    <citation type="submission" date="2018-08" db="EMBL/GenBank/DDBJ databases">
        <title>A genome reference for cultivated species of the human gut microbiota.</title>
        <authorList>
            <person name="Zou Y."/>
            <person name="Xue W."/>
            <person name="Luo G."/>
        </authorList>
    </citation>
    <scope>NUCLEOTIDE SEQUENCE [LARGE SCALE GENOMIC DNA]</scope>
    <source>
        <strain evidence="8 10">AF29-11BH</strain>
    </source>
</reference>
<comment type="caution">
    <text evidence="7">The sequence shown here is derived from an EMBL/GenBank/DDBJ whole genome shotgun (WGS) entry which is preliminary data.</text>
</comment>
<comment type="similarity">
    <text evidence="1">Belongs to the glycosyltransferase 2 family.</text>
</comment>
<dbReference type="EMBL" id="WKQM01000090">
    <property type="protein sequence ID" value="MSC53240.1"/>
    <property type="molecule type" value="Genomic_DNA"/>
</dbReference>
<dbReference type="EMBL" id="QVEW01000001">
    <property type="protein sequence ID" value="RGC02632.1"/>
    <property type="molecule type" value="Genomic_DNA"/>
</dbReference>
<dbReference type="Proteomes" id="UP000260783">
    <property type="component" value="Unassembled WGS sequence"/>
</dbReference>
<evidence type="ECO:0000313" key="11">
    <source>
        <dbReference type="Proteomes" id="UP000462091"/>
    </source>
</evidence>
<evidence type="ECO:0000313" key="9">
    <source>
        <dbReference type="Proteomes" id="UP000250550"/>
    </source>
</evidence>
<evidence type="ECO:0000313" key="6">
    <source>
        <dbReference type="EMBL" id="MSC79463.1"/>
    </source>
</evidence>
<dbReference type="Proteomes" id="UP000250550">
    <property type="component" value="Unassembled WGS sequence"/>
</dbReference>
<evidence type="ECO:0000313" key="8">
    <source>
        <dbReference type="EMBL" id="RGC02632.1"/>
    </source>
</evidence>
<evidence type="ECO:0000313" key="12">
    <source>
        <dbReference type="Proteomes" id="UP000477010"/>
    </source>
</evidence>
<evidence type="ECO:0000313" key="5">
    <source>
        <dbReference type="EMBL" id="MSC53240.1"/>
    </source>
</evidence>
<dbReference type="Gene3D" id="3.90.550.10">
    <property type="entry name" value="Spore Coat Polysaccharide Biosynthesis Protein SpsA, Chain A"/>
    <property type="match status" value="1"/>
</dbReference>
<protein>
    <submittedName>
        <fullName evidence="7">Glycosyl transferase family 2</fullName>
    </submittedName>
    <submittedName>
        <fullName evidence="5">Glycosyltransferase</fullName>
    </submittedName>
</protein>
<dbReference type="EMBL" id="PRLF01000001">
    <property type="protein sequence ID" value="RAW67384.1"/>
    <property type="molecule type" value="Genomic_DNA"/>
</dbReference>
<feature type="domain" description="Glycosyltransferase 2-like" evidence="4">
    <location>
        <begin position="8"/>
        <end position="111"/>
    </location>
</feature>
<evidence type="ECO:0000256" key="2">
    <source>
        <dbReference type="ARBA" id="ARBA00022676"/>
    </source>
</evidence>
<reference evidence="7 9" key="1">
    <citation type="submission" date="2018-02" db="EMBL/GenBank/DDBJ databases">
        <title>Complete genome sequencing of Faecalibacterium prausnitzii strains isolated from the human gut.</title>
        <authorList>
            <person name="Fitzgerald B.C."/>
            <person name="Shkoporov A.N."/>
            <person name="Ross P.R."/>
            <person name="Hill C."/>
        </authorList>
    </citation>
    <scope>NUCLEOTIDE SEQUENCE [LARGE SCALE GENOMIC DNA]</scope>
    <source>
        <strain evidence="7 9">APC924/119</strain>
    </source>
</reference>
<dbReference type="RefSeq" id="WP_112120819.1">
    <property type="nucleotide sequence ID" value="NZ_CP030777.1"/>
</dbReference>
<dbReference type="Proteomes" id="UP000462091">
    <property type="component" value="Unassembled WGS sequence"/>
</dbReference>
<gene>
    <name evidence="7" type="ORF">C4N21_01530</name>
    <name evidence="8" type="ORF">DWZ04_01895</name>
    <name evidence="6" type="ORF">GKD85_01240</name>
    <name evidence="5" type="ORF">GKE10_15410</name>
</gene>
<dbReference type="InterPro" id="IPR050834">
    <property type="entry name" value="Glycosyltransf_2"/>
</dbReference>